<dbReference type="Proteomes" id="UP000002214">
    <property type="component" value="Plasmid pAH187_45"/>
</dbReference>
<sequence>MGESQKKIKVLLNKGGIDIEHLEIVPLHENFKEILKCEWIEFNSLGGGFVGVCDAQAKSKDLQENPFGFRGSMILCKVYEGNEEHRQGDFIDITIEDEIKVIGVFAYALYGEDAFIDDDEEEENDTFLEVIPGGKDTSNNID</sequence>
<dbReference type="EMBL" id="CP001180">
    <property type="protein sequence ID" value="ACJ82881.1"/>
    <property type="molecule type" value="Genomic_DNA"/>
</dbReference>
<protein>
    <submittedName>
        <fullName evidence="1">Uncharacterized protein</fullName>
    </submittedName>
</protein>
<proteinExistence type="predicted"/>
<evidence type="ECO:0000313" key="2">
    <source>
        <dbReference type="Proteomes" id="UP000002214"/>
    </source>
</evidence>
<gene>
    <name evidence="1" type="ordered locus">BCAH187_E0011</name>
</gene>
<keyword evidence="1" id="KW-0614">Plasmid</keyword>
<reference evidence="1 2" key="1">
    <citation type="submission" date="2008-10" db="EMBL/GenBank/DDBJ databases">
        <title>Genome sequence of Bacillus cereus AH187.</title>
        <authorList>
            <person name="Dodson R.J."/>
            <person name="Durkin A.S."/>
            <person name="Rosovitz M.J."/>
            <person name="Rasko D.A."/>
            <person name="Kolsto A.B."/>
            <person name="Okstad O.A."/>
            <person name="Ravel J."/>
            <person name="Sutton G."/>
        </authorList>
    </citation>
    <scope>NUCLEOTIDE SEQUENCE [LARGE SCALE GENOMIC DNA]</scope>
    <source>
        <strain evidence="1 2">AH187</strain>
        <plasmid evidence="2">Plasmid pAH187_45</plasmid>
    </source>
</reference>
<accession>B7I1M0</accession>
<dbReference type="KEGG" id="bcr:BCAH187_E0011"/>
<organism evidence="1 2">
    <name type="scientific">Bacillus cereus (strain AH187)</name>
    <dbReference type="NCBI Taxonomy" id="405534"/>
    <lineage>
        <taxon>Bacteria</taxon>
        <taxon>Bacillati</taxon>
        <taxon>Bacillota</taxon>
        <taxon>Bacilli</taxon>
        <taxon>Bacillales</taxon>
        <taxon>Bacillaceae</taxon>
        <taxon>Bacillus</taxon>
        <taxon>Bacillus cereus group</taxon>
    </lineage>
</organism>
<evidence type="ECO:0000313" key="1">
    <source>
        <dbReference type="EMBL" id="ACJ82881.1"/>
    </source>
</evidence>
<name>B7I1M0_BACC7</name>
<dbReference type="AlphaFoldDB" id="B7I1M0"/>
<dbReference type="HOGENOM" id="CLU_1811850_0_0_9"/>
<geneLocation type="plasmid" evidence="1 2">
    <name>pAH187_45</name>
</geneLocation>